<accession>A0A0X8X0Y5</accession>
<sequence>MKKLLFSILLLPLHIVVAQQHQMSKSYVVPDDTLVQQKLGKWQDLKFGLFMHWGTYSQWGW</sequence>
<dbReference type="EMBL" id="AP017313">
    <property type="protein sequence ID" value="BAU53789.1"/>
    <property type="molecule type" value="Genomic_DNA"/>
</dbReference>
<proteinExistence type="predicted"/>
<evidence type="ECO:0000259" key="2">
    <source>
        <dbReference type="Pfam" id="PF01120"/>
    </source>
</evidence>
<evidence type="ECO:0000313" key="4">
    <source>
        <dbReference type="Proteomes" id="UP000218263"/>
    </source>
</evidence>
<name>A0A0X8X0Y5_9SPHI</name>
<dbReference type="AlphaFoldDB" id="A0A0X8X0Y5"/>
<dbReference type="GO" id="GO:0005975">
    <property type="term" value="P:carbohydrate metabolic process"/>
    <property type="evidence" value="ECO:0007669"/>
    <property type="project" value="InterPro"/>
</dbReference>
<dbReference type="Gene3D" id="3.20.20.80">
    <property type="entry name" value="Glycosidases"/>
    <property type="match status" value="1"/>
</dbReference>
<keyword evidence="4" id="KW-1185">Reference proteome</keyword>
<evidence type="ECO:0000313" key="3">
    <source>
        <dbReference type="EMBL" id="BAU53789.1"/>
    </source>
</evidence>
<organism evidence="3 4">
    <name type="scientific">Mucilaginibacter gotjawali</name>
    <dbReference type="NCBI Taxonomy" id="1550579"/>
    <lineage>
        <taxon>Bacteria</taxon>
        <taxon>Pseudomonadati</taxon>
        <taxon>Bacteroidota</taxon>
        <taxon>Sphingobacteriia</taxon>
        <taxon>Sphingobacteriales</taxon>
        <taxon>Sphingobacteriaceae</taxon>
        <taxon>Mucilaginibacter</taxon>
    </lineage>
</organism>
<dbReference type="Proteomes" id="UP000218263">
    <property type="component" value="Chromosome"/>
</dbReference>
<gene>
    <name evidence="3" type="ORF">MgSA37_01960</name>
</gene>
<reference evidence="3 4" key="1">
    <citation type="submission" date="2015-12" db="EMBL/GenBank/DDBJ databases">
        <title>Genome sequence of Mucilaginibacter gotjawali.</title>
        <authorList>
            <person name="Lee J.S."/>
            <person name="Lee K.C."/>
            <person name="Kim K.K."/>
            <person name="Lee B.W."/>
        </authorList>
    </citation>
    <scope>NUCLEOTIDE SEQUENCE [LARGE SCALE GENOMIC DNA]</scope>
    <source>
        <strain evidence="3 4">SA3-7</strain>
    </source>
</reference>
<keyword evidence="1" id="KW-0732">Signal</keyword>
<dbReference type="InterPro" id="IPR057739">
    <property type="entry name" value="Glyco_hydro_29_N"/>
</dbReference>
<feature type="domain" description="Glycoside hydrolase family 29 N-terminal" evidence="2">
    <location>
        <begin position="17"/>
        <end position="60"/>
    </location>
</feature>
<dbReference type="GO" id="GO:0004560">
    <property type="term" value="F:alpha-L-fucosidase activity"/>
    <property type="evidence" value="ECO:0007669"/>
    <property type="project" value="InterPro"/>
</dbReference>
<protein>
    <submittedName>
        <fullName evidence="3">Alpha-L-fucosidase</fullName>
    </submittedName>
</protein>
<dbReference type="RefSeq" id="WP_262497470.1">
    <property type="nucleotide sequence ID" value="NZ_AP017313.1"/>
</dbReference>
<dbReference type="KEGG" id="mgot:MgSA37_01960"/>
<feature type="chain" id="PRO_5007071350" evidence="1">
    <location>
        <begin position="19"/>
        <end position="61"/>
    </location>
</feature>
<feature type="signal peptide" evidence="1">
    <location>
        <begin position="1"/>
        <end position="18"/>
    </location>
</feature>
<dbReference type="Pfam" id="PF01120">
    <property type="entry name" value="Alpha_L_fucos"/>
    <property type="match status" value="1"/>
</dbReference>
<evidence type="ECO:0000256" key="1">
    <source>
        <dbReference type="SAM" id="SignalP"/>
    </source>
</evidence>